<sequence>MNWDHPTGLEPRPRPGTSSIRTGPQAAEISYRLIHLTRLTFTALDRNIKDN</sequence>
<protein>
    <submittedName>
        <fullName evidence="3">Uncharacterized protein</fullName>
    </submittedName>
</protein>
<evidence type="ECO:0000256" key="1">
    <source>
        <dbReference type="SAM" id="MobiDB-lite"/>
    </source>
</evidence>
<gene>
    <name evidence="2" type="ORF">TIFTF001_047338</name>
    <name evidence="3" type="ORF">TIFTF001_047368</name>
</gene>
<name>A0AA87YU22_FICCA</name>
<dbReference type="AlphaFoldDB" id="A0AA87YU22"/>
<accession>A0AA87YU22</accession>
<evidence type="ECO:0000313" key="2">
    <source>
        <dbReference type="EMBL" id="GMN21935.1"/>
    </source>
</evidence>
<organism evidence="3 4">
    <name type="scientific">Ficus carica</name>
    <name type="common">Common fig</name>
    <dbReference type="NCBI Taxonomy" id="3494"/>
    <lineage>
        <taxon>Eukaryota</taxon>
        <taxon>Viridiplantae</taxon>
        <taxon>Streptophyta</taxon>
        <taxon>Embryophyta</taxon>
        <taxon>Tracheophyta</taxon>
        <taxon>Spermatophyta</taxon>
        <taxon>Magnoliopsida</taxon>
        <taxon>eudicotyledons</taxon>
        <taxon>Gunneridae</taxon>
        <taxon>Pentapetalae</taxon>
        <taxon>rosids</taxon>
        <taxon>fabids</taxon>
        <taxon>Rosales</taxon>
        <taxon>Moraceae</taxon>
        <taxon>Ficeae</taxon>
        <taxon>Ficus</taxon>
    </lineage>
</organism>
<keyword evidence="4" id="KW-1185">Reference proteome</keyword>
<evidence type="ECO:0000313" key="3">
    <source>
        <dbReference type="EMBL" id="GMN22067.1"/>
    </source>
</evidence>
<feature type="region of interest" description="Disordered" evidence="1">
    <location>
        <begin position="1"/>
        <end position="24"/>
    </location>
</feature>
<dbReference type="EMBL" id="BTGU01005332">
    <property type="protein sequence ID" value="GMN21935.1"/>
    <property type="molecule type" value="Genomic_DNA"/>
</dbReference>
<reference evidence="3" key="1">
    <citation type="submission" date="2023-07" db="EMBL/GenBank/DDBJ databases">
        <title>draft genome sequence of fig (Ficus carica).</title>
        <authorList>
            <person name="Takahashi T."/>
            <person name="Nishimura K."/>
        </authorList>
    </citation>
    <scope>NUCLEOTIDE SEQUENCE</scope>
</reference>
<proteinExistence type="predicted"/>
<comment type="caution">
    <text evidence="3">The sequence shown here is derived from an EMBL/GenBank/DDBJ whole genome shotgun (WGS) entry which is preliminary data.</text>
</comment>
<evidence type="ECO:0000313" key="4">
    <source>
        <dbReference type="Proteomes" id="UP001187192"/>
    </source>
</evidence>
<dbReference type="EMBL" id="BTGU01005341">
    <property type="protein sequence ID" value="GMN22067.1"/>
    <property type="molecule type" value="Genomic_DNA"/>
</dbReference>
<dbReference type="Proteomes" id="UP001187192">
    <property type="component" value="Unassembled WGS sequence"/>
</dbReference>